<dbReference type="InterPro" id="IPR000060">
    <property type="entry name" value="BCCT_transptr"/>
</dbReference>
<evidence type="ECO:0000313" key="10">
    <source>
        <dbReference type="EMBL" id="ABS02620.1"/>
    </source>
</evidence>
<dbReference type="EMBL" id="CP000750">
    <property type="protein sequence ID" value="ABS02620.1"/>
    <property type="molecule type" value="Genomic_DNA"/>
</dbReference>
<feature type="transmembrane region" description="Helical" evidence="9">
    <location>
        <begin position="502"/>
        <end position="522"/>
    </location>
</feature>
<dbReference type="GO" id="GO:0022857">
    <property type="term" value="F:transmembrane transporter activity"/>
    <property type="evidence" value="ECO:0007669"/>
    <property type="project" value="InterPro"/>
</dbReference>
<keyword evidence="3" id="KW-0813">Transport</keyword>
<feature type="transmembrane region" description="Helical" evidence="9">
    <location>
        <begin position="376"/>
        <end position="399"/>
    </location>
</feature>
<dbReference type="KEGG" id="kra:Krad_1132"/>
<feature type="transmembrane region" description="Helical" evidence="9">
    <location>
        <begin position="174"/>
        <end position="192"/>
    </location>
</feature>
<evidence type="ECO:0000256" key="4">
    <source>
        <dbReference type="ARBA" id="ARBA00022475"/>
    </source>
</evidence>
<sequence length="574" mass="61186">MSSPPEHRSDASSTPPGSSAAGAVSSRDLARTAHPPVDRRTFAVAAGVVVLFLLVGAVWPEQLQSGADAVLEVVVGDFGWAFVLGATGFVVLALVLAFSRFGRIRLGRDEDRPEHSRASWIAMMFSAGMGIGLMFYGVTEPVTHLMTVPQNDAAPGSQAAAREAVNYSLFHWGLHPWAIYAVVGLALAYSSYRKERVGGFSAAFAPLLRGRRGRGAARVIDVFAIFATLFGSAVSLGLGAAQMNGGLTEVFGVPNSTTVKATIIAVLTVCFVVSAVSGIERGIKWLSNTNMVLALLLLLFLFVVGPTVFVLNLVPASLGNYLTALPTMSFRTGAFGGTDWLSGWTLFYWAWWVSWTPFVGAFLAKISKGRTVREFVVGVMLVPTAVSLLWFSVLGGAAIDLQRRFVAGTGGADIAGIADQESQMFTFLQQFPWAGATSVLVVVLVAIFFVSGADASSIVMGSLSSYGVDEPRRWVVAVWGGLMGLVAIVLFFAGGLEALQDITIIAAAPFLVIMALMCVALVKDLLRDPRITTRERRHGDRRDPRVTAVDHEWESPLPVEGPPTPPAPGARPSR</sequence>
<gene>
    <name evidence="10" type="ordered locus">Krad_1132</name>
</gene>
<dbReference type="Proteomes" id="UP000001116">
    <property type="component" value="Chromosome"/>
</dbReference>
<feature type="region of interest" description="Disordered" evidence="8">
    <location>
        <begin position="535"/>
        <end position="574"/>
    </location>
</feature>
<evidence type="ECO:0000256" key="9">
    <source>
        <dbReference type="SAM" id="Phobius"/>
    </source>
</evidence>
<proteinExistence type="inferred from homology"/>
<dbReference type="OrthoDB" id="9775735at2"/>
<dbReference type="NCBIfam" id="TIGR00842">
    <property type="entry name" value="bcct"/>
    <property type="match status" value="1"/>
</dbReference>
<keyword evidence="6 9" id="KW-1133">Transmembrane helix</keyword>
<feature type="transmembrane region" description="Helical" evidence="9">
    <location>
        <begin position="79"/>
        <end position="98"/>
    </location>
</feature>
<keyword evidence="4" id="KW-1003">Cell membrane</keyword>
<dbReference type="PROSITE" id="PS01303">
    <property type="entry name" value="BCCT"/>
    <property type="match status" value="1"/>
</dbReference>
<dbReference type="GO" id="GO:0005886">
    <property type="term" value="C:plasma membrane"/>
    <property type="evidence" value="ECO:0007669"/>
    <property type="project" value="UniProtKB-SubCell"/>
</dbReference>
<feature type="transmembrane region" description="Helical" evidence="9">
    <location>
        <begin position="431"/>
        <end position="453"/>
    </location>
</feature>
<dbReference type="RefSeq" id="WP_012084526.1">
    <property type="nucleotide sequence ID" value="NC_009664.2"/>
</dbReference>
<evidence type="ECO:0000256" key="3">
    <source>
        <dbReference type="ARBA" id="ARBA00022448"/>
    </source>
</evidence>
<organism evidence="10 11">
    <name type="scientific">Kineococcus radiotolerans (strain ATCC BAA-149 / DSM 14245 / SRS30216)</name>
    <dbReference type="NCBI Taxonomy" id="266940"/>
    <lineage>
        <taxon>Bacteria</taxon>
        <taxon>Bacillati</taxon>
        <taxon>Actinomycetota</taxon>
        <taxon>Actinomycetes</taxon>
        <taxon>Kineosporiales</taxon>
        <taxon>Kineosporiaceae</taxon>
        <taxon>Kineococcus</taxon>
    </lineage>
</organism>
<reference evidence="11" key="1">
    <citation type="journal article" date="2008" name="PLoS ONE">
        <title>Survival in nuclear waste, extreme resistance, and potential applications gleaned from the genome sequence of Kineococcus radiotolerans SRS30216.</title>
        <authorList>
            <person name="Bagwell C.E."/>
            <person name="Bhat S."/>
            <person name="Hawkins G.M."/>
            <person name="Smith B.W."/>
            <person name="Biswas T."/>
            <person name="Hoover T.R."/>
            <person name="Saunders E."/>
            <person name="Han C.S."/>
            <person name="Tsodikov O.V."/>
            <person name="Shimkets L.J."/>
        </authorList>
    </citation>
    <scope>NUCLEOTIDE SEQUENCE [LARGE SCALE GENOMIC DNA]</scope>
    <source>
        <strain evidence="11">ATCC BAA-149 / DSM 14245 / SRS30216</strain>
    </source>
</reference>
<feature type="transmembrane region" description="Helical" evidence="9">
    <location>
        <begin position="261"/>
        <end position="279"/>
    </location>
</feature>
<feature type="transmembrane region" description="Helical" evidence="9">
    <location>
        <begin position="474"/>
        <end position="496"/>
    </location>
</feature>
<feature type="transmembrane region" description="Helical" evidence="9">
    <location>
        <begin position="41"/>
        <end position="59"/>
    </location>
</feature>
<feature type="region of interest" description="Disordered" evidence="8">
    <location>
        <begin position="1"/>
        <end position="26"/>
    </location>
</feature>
<evidence type="ECO:0000256" key="8">
    <source>
        <dbReference type="SAM" id="MobiDB-lite"/>
    </source>
</evidence>
<dbReference type="eggNOG" id="COG1292">
    <property type="taxonomic scope" value="Bacteria"/>
</dbReference>
<feature type="compositionally biased region" description="Basic and acidic residues" evidence="8">
    <location>
        <begin position="1"/>
        <end position="10"/>
    </location>
</feature>
<feature type="transmembrane region" description="Helical" evidence="9">
    <location>
        <begin position="118"/>
        <end position="138"/>
    </location>
</feature>
<dbReference type="InterPro" id="IPR018093">
    <property type="entry name" value="BCCT_CS"/>
</dbReference>
<protein>
    <submittedName>
        <fullName evidence="10">Choline/carnitine/betaine transporter</fullName>
    </submittedName>
</protein>
<dbReference type="STRING" id="266940.Krad_1132"/>
<evidence type="ECO:0000256" key="1">
    <source>
        <dbReference type="ARBA" id="ARBA00004651"/>
    </source>
</evidence>
<dbReference type="AlphaFoldDB" id="A6W731"/>
<comment type="subcellular location">
    <subcellularLocation>
        <location evidence="1">Cell membrane</location>
        <topology evidence="1">Multi-pass membrane protein</topology>
    </subcellularLocation>
</comment>
<feature type="compositionally biased region" description="Basic and acidic residues" evidence="8">
    <location>
        <begin position="535"/>
        <end position="554"/>
    </location>
</feature>
<dbReference type="HOGENOM" id="CLU_010118_4_0_11"/>
<feature type="transmembrane region" description="Helical" evidence="9">
    <location>
        <begin position="346"/>
        <end position="364"/>
    </location>
</feature>
<dbReference type="PANTHER" id="PTHR30047">
    <property type="entry name" value="HIGH-AFFINITY CHOLINE TRANSPORT PROTEIN-RELATED"/>
    <property type="match status" value="1"/>
</dbReference>
<evidence type="ECO:0000256" key="5">
    <source>
        <dbReference type="ARBA" id="ARBA00022692"/>
    </source>
</evidence>
<keyword evidence="5 9" id="KW-0812">Transmembrane</keyword>
<feature type="compositionally biased region" description="Low complexity" evidence="8">
    <location>
        <begin position="11"/>
        <end position="26"/>
    </location>
</feature>
<evidence type="ECO:0000256" key="2">
    <source>
        <dbReference type="ARBA" id="ARBA00005658"/>
    </source>
</evidence>
<evidence type="ECO:0000256" key="7">
    <source>
        <dbReference type="ARBA" id="ARBA00023136"/>
    </source>
</evidence>
<feature type="transmembrane region" description="Helical" evidence="9">
    <location>
        <begin position="219"/>
        <end position="241"/>
    </location>
</feature>
<keyword evidence="11" id="KW-1185">Reference proteome</keyword>
<feature type="transmembrane region" description="Helical" evidence="9">
    <location>
        <begin position="291"/>
        <end position="314"/>
    </location>
</feature>
<evidence type="ECO:0000256" key="6">
    <source>
        <dbReference type="ARBA" id="ARBA00022989"/>
    </source>
</evidence>
<name>A6W731_KINRD</name>
<dbReference type="Pfam" id="PF02028">
    <property type="entry name" value="BCCT"/>
    <property type="match status" value="1"/>
</dbReference>
<evidence type="ECO:0000313" key="11">
    <source>
        <dbReference type="Proteomes" id="UP000001116"/>
    </source>
</evidence>
<dbReference type="PANTHER" id="PTHR30047:SF7">
    <property type="entry name" value="HIGH-AFFINITY CHOLINE TRANSPORT PROTEIN"/>
    <property type="match status" value="1"/>
</dbReference>
<comment type="similarity">
    <text evidence="2">Belongs to the BCCT transporter (TC 2.A.15) family.</text>
</comment>
<keyword evidence="7 9" id="KW-0472">Membrane</keyword>
<accession>A6W731</accession>
<feature type="compositionally biased region" description="Pro residues" evidence="8">
    <location>
        <begin position="559"/>
        <end position="574"/>
    </location>
</feature>